<dbReference type="OrthoDB" id="10379930at2759"/>
<dbReference type="Proteomes" id="UP000054018">
    <property type="component" value="Unassembled WGS sequence"/>
</dbReference>
<reference evidence="2" key="2">
    <citation type="submission" date="2015-01" db="EMBL/GenBank/DDBJ databases">
        <title>Evolutionary Origins and Diversification of the Mycorrhizal Mutualists.</title>
        <authorList>
            <consortium name="DOE Joint Genome Institute"/>
            <consortium name="Mycorrhizal Genomics Consortium"/>
            <person name="Kohler A."/>
            <person name="Kuo A."/>
            <person name="Nagy L.G."/>
            <person name="Floudas D."/>
            <person name="Copeland A."/>
            <person name="Barry K.W."/>
            <person name="Cichocki N."/>
            <person name="Veneault-Fourrey C."/>
            <person name="LaButti K."/>
            <person name="Lindquist E.A."/>
            <person name="Lipzen A."/>
            <person name="Lundell T."/>
            <person name="Morin E."/>
            <person name="Murat C."/>
            <person name="Riley R."/>
            <person name="Ohm R."/>
            <person name="Sun H."/>
            <person name="Tunlid A."/>
            <person name="Henrissat B."/>
            <person name="Grigoriev I.V."/>
            <person name="Hibbett D.S."/>
            <person name="Martin F."/>
        </authorList>
    </citation>
    <scope>NUCLEOTIDE SEQUENCE [LARGE SCALE GENOMIC DNA]</scope>
    <source>
        <strain evidence="2">441</strain>
    </source>
</reference>
<sequence>MLSISELLATLKSIISLQELKLHNVLKVISENLLTESVMPTTALPVLQTLDLQANIQFCSGFLNGVEVLALVELDIECNSTNEAGDTPLFMTSAFMIGISRIVPHDPYNIFSVLHQKGKLWISLQSNQTGAFCWILVPEVNDGPTLERTLQKLADMPSVHSTERLEIGFSKDTHRKVIGEVWAYLFKHLNKVSSLDLGTYPVPHILQILYCNAKGALEAQKQGKEVSVSLPSLETITITTSLTLCILVDMIAKL</sequence>
<gene>
    <name evidence="1" type="ORF">PISMIDRAFT_15156</name>
</gene>
<name>A0A0C9YL25_9AGAM</name>
<accession>A0A0C9YL25</accession>
<protein>
    <submittedName>
        <fullName evidence="1">Unplaced genomic scaffold scaffold_146, whole genome shotgun sequence</fullName>
    </submittedName>
</protein>
<dbReference type="STRING" id="765257.A0A0C9YL25"/>
<dbReference type="AlphaFoldDB" id="A0A0C9YL25"/>
<proteinExistence type="predicted"/>
<organism evidence="1 2">
    <name type="scientific">Pisolithus microcarpus 441</name>
    <dbReference type="NCBI Taxonomy" id="765257"/>
    <lineage>
        <taxon>Eukaryota</taxon>
        <taxon>Fungi</taxon>
        <taxon>Dikarya</taxon>
        <taxon>Basidiomycota</taxon>
        <taxon>Agaricomycotina</taxon>
        <taxon>Agaricomycetes</taxon>
        <taxon>Agaricomycetidae</taxon>
        <taxon>Boletales</taxon>
        <taxon>Sclerodermatineae</taxon>
        <taxon>Pisolithaceae</taxon>
        <taxon>Pisolithus</taxon>
    </lineage>
</organism>
<evidence type="ECO:0000313" key="1">
    <source>
        <dbReference type="EMBL" id="KIK17381.1"/>
    </source>
</evidence>
<dbReference type="EMBL" id="KN833830">
    <property type="protein sequence ID" value="KIK17381.1"/>
    <property type="molecule type" value="Genomic_DNA"/>
</dbReference>
<dbReference type="HOGENOM" id="CLU_1094656_0_0_1"/>
<evidence type="ECO:0000313" key="2">
    <source>
        <dbReference type="Proteomes" id="UP000054018"/>
    </source>
</evidence>
<reference evidence="1 2" key="1">
    <citation type="submission" date="2014-04" db="EMBL/GenBank/DDBJ databases">
        <authorList>
            <consortium name="DOE Joint Genome Institute"/>
            <person name="Kuo A."/>
            <person name="Kohler A."/>
            <person name="Costa M.D."/>
            <person name="Nagy L.G."/>
            <person name="Floudas D."/>
            <person name="Copeland A."/>
            <person name="Barry K.W."/>
            <person name="Cichocki N."/>
            <person name="Veneault-Fourrey C."/>
            <person name="LaButti K."/>
            <person name="Lindquist E.A."/>
            <person name="Lipzen A."/>
            <person name="Lundell T."/>
            <person name="Morin E."/>
            <person name="Murat C."/>
            <person name="Sun H."/>
            <person name="Tunlid A."/>
            <person name="Henrissat B."/>
            <person name="Grigoriev I.V."/>
            <person name="Hibbett D.S."/>
            <person name="Martin F."/>
            <person name="Nordberg H.P."/>
            <person name="Cantor M.N."/>
            <person name="Hua S.X."/>
        </authorList>
    </citation>
    <scope>NUCLEOTIDE SEQUENCE [LARGE SCALE GENOMIC DNA]</scope>
    <source>
        <strain evidence="1 2">441</strain>
    </source>
</reference>
<keyword evidence="2" id="KW-1185">Reference proteome</keyword>